<dbReference type="EMBL" id="BK014662">
    <property type="protein sequence ID" value="DAD66577.1"/>
    <property type="molecule type" value="Genomic_DNA"/>
</dbReference>
<name>A0A8S5L9M7_9CAUD</name>
<accession>A0A8S5L9M7</accession>
<evidence type="ECO:0000313" key="1">
    <source>
        <dbReference type="EMBL" id="DAD66577.1"/>
    </source>
</evidence>
<proteinExistence type="predicted"/>
<protein>
    <submittedName>
        <fullName evidence="1">Uncharacterized protein</fullName>
    </submittedName>
</protein>
<organism evidence="1">
    <name type="scientific">Myoviridae sp. ctPuP5</name>
    <dbReference type="NCBI Taxonomy" id="2823543"/>
    <lineage>
        <taxon>Viruses</taxon>
        <taxon>Duplodnaviria</taxon>
        <taxon>Heunggongvirae</taxon>
        <taxon>Uroviricota</taxon>
        <taxon>Caudoviricetes</taxon>
    </lineage>
</organism>
<reference evidence="1" key="1">
    <citation type="journal article" date="2021" name="Proc. Natl. Acad. Sci. U.S.A.">
        <title>A Catalog of Tens of Thousands of Viruses from Human Metagenomes Reveals Hidden Associations with Chronic Diseases.</title>
        <authorList>
            <person name="Tisza M.J."/>
            <person name="Buck C.B."/>
        </authorList>
    </citation>
    <scope>NUCLEOTIDE SEQUENCE</scope>
    <source>
        <strain evidence="1">CtPuP5</strain>
    </source>
</reference>
<sequence length="125" mass="14026">MASTFKIIQAGKVEKLYLDMYVSRNQISFKTVDKDGNEFKTDAYFIISFSFASNNNPCIGQSITMSYYANETPEKMNIGYNGYKILTGNSFTPSDLDCSGEFQTPISLISFTSHGSSDTYELRIL</sequence>